<evidence type="ECO:0000256" key="6">
    <source>
        <dbReference type="SAM" id="Coils"/>
    </source>
</evidence>
<evidence type="ECO:0000256" key="1">
    <source>
        <dbReference type="ARBA" id="ARBA00022723"/>
    </source>
</evidence>
<dbReference type="PRINTS" id="PR01407">
    <property type="entry name" value="BUTYPHLNCDUF"/>
</dbReference>
<reference evidence="10" key="1">
    <citation type="journal article" date="2022" name="bioRxiv">
        <title>Sequencing and chromosome-scale assembly of the giantPleurodeles waltlgenome.</title>
        <authorList>
            <person name="Brown T."/>
            <person name="Elewa A."/>
            <person name="Iarovenko S."/>
            <person name="Subramanian E."/>
            <person name="Araus A.J."/>
            <person name="Petzold A."/>
            <person name="Susuki M."/>
            <person name="Suzuki K.-i.T."/>
            <person name="Hayashi T."/>
            <person name="Toyoda A."/>
            <person name="Oliveira C."/>
            <person name="Osipova E."/>
            <person name="Leigh N.D."/>
            <person name="Simon A."/>
            <person name="Yun M.H."/>
        </authorList>
    </citation>
    <scope>NUCLEOTIDE SEQUENCE</scope>
    <source>
        <strain evidence="10">20211129_DDA</strain>
        <tissue evidence="10">Liver</tissue>
    </source>
</reference>
<keyword evidence="3" id="KW-0862">Zinc</keyword>
<keyword evidence="11" id="KW-1185">Reference proteome</keyword>
<dbReference type="InterPro" id="IPR001841">
    <property type="entry name" value="Znf_RING"/>
</dbReference>
<comment type="caution">
    <text evidence="10">The sequence shown here is derived from an EMBL/GenBank/DDBJ whole genome shotgun (WGS) entry which is preliminary data.</text>
</comment>
<dbReference type="PROSITE" id="PS50089">
    <property type="entry name" value="ZF_RING_2"/>
    <property type="match status" value="1"/>
</dbReference>
<keyword evidence="4 6" id="KW-0175">Coiled coil</keyword>
<dbReference type="SMART" id="SM00184">
    <property type="entry name" value="RING"/>
    <property type="match status" value="1"/>
</dbReference>
<evidence type="ECO:0000259" key="7">
    <source>
        <dbReference type="PROSITE" id="PS50089"/>
    </source>
</evidence>
<dbReference type="SMART" id="SM00336">
    <property type="entry name" value="BBOX"/>
    <property type="match status" value="1"/>
</dbReference>
<evidence type="ECO:0000256" key="3">
    <source>
        <dbReference type="ARBA" id="ARBA00022833"/>
    </source>
</evidence>
<evidence type="ECO:0000256" key="2">
    <source>
        <dbReference type="ARBA" id="ARBA00022771"/>
    </source>
</evidence>
<dbReference type="InterPro" id="IPR006574">
    <property type="entry name" value="PRY"/>
</dbReference>
<feature type="domain" description="RING-type" evidence="7">
    <location>
        <begin position="19"/>
        <end position="55"/>
    </location>
</feature>
<dbReference type="Pfam" id="PF13765">
    <property type="entry name" value="PRY"/>
    <property type="match status" value="1"/>
</dbReference>
<feature type="coiled-coil region" evidence="6">
    <location>
        <begin position="155"/>
        <end position="186"/>
    </location>
</feature>
<dbReference type="InterPro" id="IPR013320">
    <property type="entry name" value="ConA-like_dom_sf"/>
</dbReference>
<feature type="domain" description="B30.2/SPRY" evidence="9">
    <location>
        <begin position="267"/>
        <end position="455"/>
    </location>
</feature>
<keyword evidence="2 5" id="KW-0863">Zinc-finger</keyword>
<dbReference type="PROSITE" id="PS50188">
    <property type="entry name" value="B302_SPRY"/>
    <property type="match status" value="1"/>
</dbReference>
<gene>
    <name evidence="10" type="ORF">NDU88_005670</name>
</gene>
<evidence type="ECO:0000313" key="10">
    <source>
        <dbReference type="EMBL" id="KAJ1108294.1"/>
    </source>
</evidence>
<dbReference type="SUPFAM" id="SSF57845">
    <property type="entry name" value="B-box zinc-binding domain"/>
    <property type="match status" value="1"/>
</dbReference>
<dbReference type="InterPro" id="IPR043136">
    <property type="entry name" value="B30.2/SPRY_sf"/>
</dbReference>
<evidence type="ECO:0000256" key="5">
    <source>
        <dbReference type="PROSITE-ProRule" id="PRU00024"/>
    </source>
</evidence>
<organism evidence="10 11">
    <name type="scientific">Pleurodeles waltl</name>
    <name type="common">Iberian ribbed newt</name>
    <dbReference type="NCBI Taxonomy" id="8319"/>
    <lineage>
        <taxon>Eukaryota</taxon>
        <taxon>Metazoa</taxon>
        <taxon>Chordata</taxon>
        <taxon>Craniata</taxon>
        <taxon>Vertebrata</taxon>
        <taxon>Euteleostomi</taxon>
        <taxon>Amphibia</taxon>
        <taxon>Batrachia</taxon>
        <taxon>Caudata</taxon>
        <taxon>Salamandroidea</taxon>
        <taxon>Salamandridae</taxon>
        <taxon>Pleurodelinae</taxon>
        <taxon>Pleurodeles</taxon>
    </lineage>
</organism>
<evidence type="ECO:0000259" key="9">
    <source>
        <dbReference type="PROSITE" id="PS50188"/>
    </source>
</evidence>
<dbReference type="Pfam" id="PF00622">
    <property type="entry name" value="SPRY"/>
    <property type="match status" value="1"/>
</dbReference>
<dbReference type="InterPro" id="IPR050143">
    <property type="entry name" value="TRIM/RBCC"/>
</dbReference>
<evidence type="ECO:0000259" key="8">
    <source>
        <dbReference type="PROSITE" id="PS50119"/>
    </source>
</evidence>
<dbReference type="InterPro" id="IPR003879">
    <property type="entry name" value="Butyrophylin_SPRY"/>
</dbReference>
<dbReference type="SUPFAM" id="SSF49899">
    <property type="entry name" value="Concanavalin A-like lectins/glucanases"/>
    <property type="match status" value="1"/>
</dbReference>
<dbReference type="Pfam" id="PF00643">
    <property type="entry name" value="zf-B_box"/>
    <property type="match status" value="1"/>
</dbReference>
<protein>
    <submittedName>
        <fullName evidence="10">Uncharacterized protein</fullName>
    </submittedName>
</protein>
<dbReference type="Proteomes" id="UP001066276">
    <property type="component" value="Chromosome 9"/>
</dbReference>
<dbReference type="InterPro" id="IPR001870">
    <property type="entry name" value="B30.2/SPRY"/>
</dbReference>
<proteinExistence type="predicted"/>
<feature type="domain" description="B box-type" evidence="8">
    <location>
        <begin position="85"/>
        <end position="126"/>
    </location>
</feature>
<dbReference type="PANTHER" id="PTHR24103">
    <property type="entry name" value="E3 UBIQUITIN-PROTEIN LIGASE TRIM"/>
    <property type="match status" value="1"/>
</dbReference>
<dbReference type="InterPro" id="IPR027370">
    <property type="entry name" value="Znf-RING_euk"/>
</dbReference>
<dbReference type="SMART" id="SM00449">
    <property type="entry name" value="SPRY"/>
    <property type="match status" value="1"/>
</dbReference>
<dbReference type="GO" id="GO:0008270">
    <property type="term" value="F:zinc ion binding"/>
    <property type="evidence" value="ECO:0007669"/>
    <property type="project" value="UniProtKB-KW"/>
</dbReference>
<dbReference type="InterPro" id="IPR003877">
    <property type="entry name" value="SPRY_dom"/>
</dbReference>
<accession>A0AAV7MZ45</accession>
<dbReference type="PROSITE" id="PS00518">
    <property type="entry name" value="ZF_RING_1"/>
    <property type="match status" value="1"/>
</dbReference>
<evidence type="ECO:0000256" key="4">
    <source>
        <dbReference type="ARBA" id="ARBA00023054"/>
    </source>
</evidence>
<dbReference type="Gene3D" id="2.60.120.920">
    <property type="match status" value="1"/>
</dbReference>
<dbReference type="Gene3D" id="3.30.40.10">
    <property type="entry name" value="Zinc/RING finger domain, C3HC4 (zinc finger)"/>
    <property type="match status" value="1"/>
</dbReference>
<dbReference type="EMBL" id="JANPWB010000013">
    <property type="protein sequence ID" value="KAJ1108294.1"/>
    <property type="molecule type" value="Genomic_DNA"/>
</dbReference>
<dbReference type="InterPro" id="IPR000315">
    <property type="entry name" value="Znf_B-box"/>
</dbReference>
<dbReference type="AlphaFoldDB" id="A0AAV7MZ45"/>
<evidence type="ECO:0000313" key="11">
    <source>
        <dbReference type="Proteomes" id="UP001066276"/>
    </source>
</evidence>
<dbReference type="SUPFAM" id="SSF57850">
    <property type="entry name" value="RING/U-box"/>
    <property type="match status" value="1"/>
</dbReference>
<dbReference type="InterPro" id="IPR017907">
    <property type="entry name" value="Znf_RING_CS"/>
</dbReference>
<dbReference type="Pfam" id="PF13445">
    <property type="entry name" value="zf-RING_UBOX"/>
    <property type="match status" value="1"/>
</dbReference>
<dbReference type="InterPro" id="IPR013083">
    <property type="entry name" value="Znf_RING/FYVE/PHD"/>
</dbReference>
<dbReference type="PROSITE" id="PS50119">
    <property type="entry name" value="ZF_BBOX"/>
    <property type="match status" value="1"/>
</dbReference>
<keyword evidence="1" id="KW-0479">Metal-binding</keyword>
<sequence length="455" mass="51332">MGAMAAANPVRSLQEEATCCVCLGYYEKPVSTACGHSFCRVCIPEGSAFPCPQCRVQCNPRDLKTNRQLLTIVEIAKQLCQTPEGAQDLCQQHEEKLKLFCRVDEATICVVCSLSAEHREHPAVPIREAALEYKDKLADWLPSLKTKRELMVATKAKTDEEFKAMKKNLEAAKVKTLAEFRQLRQLLREQEDATLGRLEEMHTKITRTENASTVKRLQHISSLDALIKEVETKCAQPAEELLRDVRDTLTRCENETFQGQEMTTNDCKRKESIKVFEMEIRKHKVPLTLDKETAHPYLVTISEDGRRVRGIPRPGTMPCVCGNPFRYPSVLGIEGFCSGRHYWELQLLLEGGGWCVGAARESVNKYDAGSKSPEQGVWAVEGYHGHYTALTSPATPLPLRESPRLLGVYLDYEEGRLSVYKAETMDHIYTFTGAAFTERIFPYFHLSPGAELRLV</sequence>
<name>A0AAV7MZ45_PLEWA</name>
<dbReference type="Gene3D" id="3.30.160.60">
    <property type="entry name" value="Classic Zinc Finger"/>
    <property type="match status" value="1"/>
</dbReference>